<accession>A0A9N7V7G1</accession>
<evidence type="ECO:0000313" key="3">
    <source>
        <dbReference type="Proteomes" id="UP001153269"/>
    </source>
</evidence>
<dbReference type="Proteomes" id="UP001153269">
    <property type="component" value="Unassembled WGS sequence"/>
</dbReference>
<feature type="region of interest" description="Disordered" evidence="1">
    <location>
        <begin position="48"/>
        <end position="88"/>
    </location>
</feature>
<dbReference type="AlphaFoldDB" id="A0A9N7V7G1"/>
<proteinExistence type="predicted"/>
<sequence length="102" mass="11090">MCHEGESLWMDTDDREIAPCLTNGRMALLCGLPTGKLLLLKERTVNKSPPAAAITERAHLTEGDSPRARGKNTSFERGHDDGVKDDSPLVLRKPLVHGCVNG</sequence>
<dbReference type="EMBL" id="CADEAL010003323">
    <property type="protein sequence ID" value="CAB1444186.1"/>
    <property type="molecule type" value="Genomic_DNA"/>
</dbReference>
<name>A0A9N7V7G1_PLEPL</name>
<feature type="compositionally biased region" description="Basic and acidic residues" evidence="1">
    <location>
        <begin position="56"/>
        <end position="67"/>
    </location>
</feature>
<feature type="compositionally biased region" description="Basic and acidic residues" evidence="1">
    <location>
        <begin position="74"/>
        <end position="87"/>
    </location>
</feature>
<reference evidence="2" key="1">
    <citation type="submission" date="2020-03" db="EMBL/GenBank/DDBJ databases">
        <authorList>
            <person name="Weist P."/>
        </authorList>
    </citation>
    <scope>NUCLEOTIDE SEQUENCE</scope>
</reference>
<protein>
    <submittedName>
        <fullName evidence="2">Uncharacterized protein</fullName>
    </submittedName>
</protein>
<evidence type="ECO:0000313" key="2">
    <source>
        <dbReference type="EMBL" id="CAB1444186.1"/>
    </source>
</evidence>
<organism evidence="2 3">
    <name type="scientific">Pleuronectes platessa</name>
    <name type="common">European plaice</name>
    <dbReference type="NCBI Taxonomy" id="8262"/>
    <lineage>
        <taxon>Eukaryota</taxon>
        <taxon>Metazoa</taxon>
        <taxon>Chordata</taxon>
        <taxon>Craniata</taxon>
        <taxon>Vertebrata</taxon>
        <taxon>Euteleostomi</taxon>
        <taxon>Actinopterygii</taxon>
        <taxon>Neopterygii</taxon>
        <taxon>Teleostei</taxon>
        <taxon>Neoteleostei</taxon>
        <taxon>Acanthomorphata</taxon>
        <taxon>Carangaria</taxon>
        <taxon>Pleuronectiformes</taxon>
        <taxon>Pleuronectoidei</taxon>
        <taxon>Pleuronectidae</taxon>
        <taxon>Pleuronectes</taxon>
    </lineage>
</organism>
<evidence type="ECO:0000256" key="1">
    <source>
        <dbReference type="SAM" id="MobiDB-lite"/>
    </source>
</evidence>
<keyword evidence="3" id="KW-1185">Reference proteome</keyword>
<gene>
    <name evidence="2" type="ORF">PLEPLA_LOCUS31902</name>
</gene>
<comment type="caution">
    <text evidence="2">The sequence shown here is derived from an EMBL/GenBank/DDBJ whole genome shotgun (WGS) entry which is preliminary data.</text>
</comment>